<name>A0A378N0F5_MANHA</name>
<proteinExistence type="predicted"/>
<dbReference type="EMBL" id="UGPN01000002">
    <property type="protein sequence ID" value="STY61059.1"/>
    <property type="molecule type" value="Genomic_DNA"/>
</dbReference>
<evidence type="ECO:0000313" key="1">
    <source>
        <dbReference type="EMBL" id="STY61059.1"/>
    </source>
</evidence>
<protein>
    <submittedName>
        <fullName evidence="1">Uncharacterized protein</fullName>
    </submittedName>
</protein>
<reference evidence="1 2" key="1">
    <citation type="submission" date="2018-06" db="EMBL/GenBank/DDBJ databases">
        <authorList>
            <consortium name="Pathogen Informatics"/>
            <person name="Doyle S."/>
        </authorList>
    </citation>
    <scope>NUCLEOTIDE SEQUENCE [LARGE SCALE GENOMIC DNA]</scope>
    <source>
        <strain evidence="1 2">NCTC10638</strain>
    </source>
</reference>
<evidence type="ECO:0000313" key="2">
    <source>
        <dbReference type="Proteomes" id="UP000254802"/>
    </source>
</evidence>
<dbReference type="Proteomes" id="UP000254802">
    <property type="component" value="Unassembled WGS sequence"/>
</dbReference>
<accession>A0A378N0F5</accession>
<sequence length="33" mass="3757">MAALQERMTDGYDTKTCGFIHHWIICCDVAKKA</sequence>
<dbReference type="AlphaFoldDB" id="A0A378N0F5"/>
<organism evidence="1 2">
    <name type="scientific">Mannheimia haemolytica</name>
    <name type="common">Pasteurella haemolytica</name>
    <dbReference type="NCBI Taxonomy" id="75985"/>
    <lineage>
        <taxon>Bacteria</taxon>
        <taxon>Pseudomonadati</taxon>
        <taxon>Pseudomonadota</taxon>
        <taxon>Gammaproteobacteria</taxon>
        <taxon>Pasteurellales</taxon>
        <taxon>Pasteurellaceae</taxon>
        <taxon>Mannheimia</taxon>
    </lineage>
</organism>
<gene>
    <name evidence="1" type="ORF">NCTC10638_02266</name>
</gene>